<dbReference type="PANTHER" id="PTHR46336">
    <property type="entry name" value="OS02G0260700 PROTEIN"/>
    <property type="match status" value="1"/>
</dbReference>
<dbReference type="GO" id="GO:0010114">
    <property type="term" value="P:response to red light"/>
    <property type="evidence" value="ECO:0007669"/>
    <property type="project" value="TreeGrafter"/>
</dbReference>
<dbReference type="Proteomes" id="UP000015105">
    <property type="component" value="Chromosome 5D"/>
</dbReference>
<dbReference type="FunFam" id="1.25.40.420:FF:000008">
    <property type="entry name" value="BTB/POZ domain-containing protein POB1"/>
    <property type="match status" value="1"/>
</dbReference>
<dbReference type="InterPro" id="IPR011333">
    <property type="entry name" value="SKP1/BTB/POZ_sf"/>
</dbReference>
<evidence type="ECO:0000256" key="1">
    <source>
        <dbReference type="ARBA" id="ARBA00002668"/>
    </source>
</evidence>
<protein>
    <recommendedName>
        <fullName evidence="4">BTB domain-containing protein</fullName>
    </recommendedName>
</protein>
<dbReference type="SUPFAM" id="SSF54695">
    <property type="entry name" value="POZ domain"/>
    <property type="match status" value="1"/>
</dbReference>
<feature type="domain" description="BTB" evidence="4">
    <location>
        <begin position="74"/>
        <end position="148"/>
    </location>
</feature>
<evidence type="ECO:0000313" key="6">
    <source>
        <dbReference type="Proteomes" id="UP000015105"/>
    </source>
</evidence>
<dbReference type="AlphaFoldDB" id="A0A453LLZ8"/>
<dbReference type="EnsemblPlants" id="AET5Gv20834800.8">
    <property type="protein sequence ID" value="AET5Gv20834800.8"/>
    <property type="gene ID" value="AET5Gv20834800"/>
</dbReference>
<dbReference type="InterPro" id="IPR000210">
    <property type="entry name" value="BTB/POZ_dom"/>
</dbReference>
<proteinExistence type="predicted"/>
<dbReference type="Pfam" id="PF00651">
    <property type="entry name" value="BTB"/>
    <property type="match status" value="1"/>
</dbReference>
<dbReference type="GO" id="GO:0005634">
    <property type="term" value="C:nucleus"/>
    <property type="evidence" value="ECO:0007669"/>
    <property type="project" value="TreeGrafter"/>
</dbReference>
<dbReference type="Pfam" id="PF07707">
    <property type="entry name" value="BACK"/>
    <property type="match status" value="1"/>
</dbReference>
<dbReference type="InterPro" id="IPR045890">
    <property type="entry name" value="POB1-like"/>
</dbReference>
<dbReference type="CDD" id="cd18186">
    <property type="entry name" value="BTB_POZ_ZBTB_KLHL-like"/>
    <property type="match status" value="1"/>
</dbReference>
<dbReference type="SMART" id="SM00225">
    <property type="entry name" value="BTB"/>
    <property type="match status" value="1"/>
</dbReference>
<organism evidence="5 6">
    <name type="scientific">Aegilops tauschii subsp. strangulata</name>
    <name type="common">Goatgrass</name>
    <dbReference type="NCBI Taxonomy" id="200361"/>
    <lineage>
        <taxon>Eukaryota</taxon>
        <taxon>Viridiplantae</taxon>
        <taxon>Streptophyta</taxon>
        <taxon>Embryophyta</taxon>
        <taxon>Tracheophyta</taxon>
        <taxon>Spermatophyta</taxon>
        <taxon>Magnoliopsida</taxon>
        <taxon>Liliopsida</taxon>
        <taxon>Poales</taxon>
        <taxon>Poaceae</taxon>
        <taxon>BOP clade</taxon>
        <taxon>Pooideae</taxon>
        <taxon>Triticodae</taxon>
        <taxon>Triticeae</taxon>
        <taxon>Triticinae</taxon>
        <taxon>Aegilops</taxon>
    </lineage>
</organism>
<evidence type="ECO:0000256" key="2">
    <source>
        <dbReference type="ARBA" id="ARBA00004906"/>
    </source>
</evidence>
<keyword evidence="6" id="KW-1185">Reference proteome</keyword>
<dbReference type="InterPro" id="IPR011705">
    <property type="entry name" value="BACK"/>
</dbReference>
<evidence type="ECO:0000313" key="5">
    <source>
        <dbReference type="EnsemblPlants" id="AET5Gv20834800.8"/>
    </source>
</evidence>
<dbReference type="STRING" id="200361.A0A453LLZ8"/>
<reference evidence="5" key="5">
    <citation type="journal article" date="2021" name="G3 (Bethesda)">
        <title>Aegilops tauschii genome assembly Aet v5.0 features greater sequence contiguity and improved annotation.</title>
        <authorList>
            <person name="Wang L."/>
            <person name="Zhu T."/>
            <person name="Rodriguez J.C."/>
            <person name="Deal K.R."/>
            <person name="Dubcovsky J."/>
            <person name="McGuire P.E."/>
            <person name="Lux T."/>
            <person name="Spannagl M."/>
            <person name="Mayer K.F.X."/>
            <person name="Baldrich P."/>
            <person name="Meyers B.C."/>
            <person name="Huo N."/>
            <person name="Gu Y.Q."/>
            <person name="Zhou H."/>
            <person name="Devos K.M."/>
            <person name="Bennetzen J.L."/>
            <person name="Unver T."/>
            <person name="Budak H."/>
            <person name="Gulick P.J."/>
            <person name="Galiba G."/>
            <person name="Kalapos B."/>
            <person name="Nelson D.R."/>
            <person name="Li P."/>
            <person name="You F.M."/>
            <person name="Luo M.C."/>
            <person name="Dvorak J."/>
        </authorList>
    </citation>
    <scope>NUCLEOTIDE SEQUENCE [LARGE SCALE GENOMIC DNA]</scope>
    <source>
        <strain evidence="5">cv. AL8/78</strain>
    </source>
</reference>
<keyword evidence="3" id="KW-0833">Ubl conjugation pathway</keyword>
<reference evidence="5" key="4">
    <citation type="submission" date="2019-03" db="UniProtKB">
        <authorList>
            <consortium name="EnsemblPlants"/>
        </authorList>
    </citation>
    <scope>IDENTIFICATION</scope>
</reference>
<comment type="function">
    <text evidence="1">May act as a substrate-specific adapter of an E3 ubiquitin-protein ligase complex (CUL3-RBX1-BTB) which mediates the ubiquitination and subsequent proteasomal degradation of target proteins.</text>
</comment>
<dbReference type="PANTHER" id="PTHR46336:SF19">
    <property type="entry name" value="BTB DOMAIN-CONTAINING PROTEIN"/>
    <property type="match status" value="1"/>
</dbReference>
<dbReference type="Gramene" id="AET5Gv20834800.8">
    <property type="protein sequence ID" value="AET5Gv20834800.8"/>
    <property type="gene ID" value="AET5Gv20834800"/>
</dbReference>
<name>A0A453LLZ8_AEGTS</name>
<sequence>RFQRWVGMAEGRWKPVIWMRRKRLRDDAPTEAEAEALVGESFDFAFDNEAFSDRVLRVEVVGSEEENGADGKGIDSSCTVMDTPVLRVNTIHVSSAILAAKSPFFLKLFSNGMKESDQRHATLTIADSEKAFMALLHLMYTGKLTPTTESTLLVDMLMAADKFEVVSCMKLCSQGLIDLPMTLESAVRCLDLPCTIPLAAAIKEAAKTFFAETYKEFLSTKFQDELMRVPLAGIRAILSRNHLGIVSEGAVYEFMLRWACSQYSNSEERHKILSSRLLPLVPRVLGMNDSILIDHPSGIINFTIKREKCYGLFPLGSMRSPPFHCAGRRFYLTARCMATEQLQIFGLSVNMLEDKGAVRGTVGYKIGVKTRPSLQFVTKHISSTTTDSKQPVGCRVPWSEFIADDSPYFIDDELHLQVHVKITPQPE</sequence>
<evidence type="ECO:0000259" key="4">
    <source>
        <dbReference type="PROSITE" id="PS50097"/>
    </source>
</evidence>
<comment type="pathway">
    <text evidence="2">Protein modification; protein ubiquitination.</text>
</comment>
<reference evidence="5" key="3">
    <citation type="journal article" date="2017" name="Nature">
        <title>Genome sequence of the progenitor of the wheat D genome Aegilops tauschii.</title>
        <authorList>
            <person name="Luo M.C."/>
            <person name="Gu Y.Q."/>
            <person name="Puiu D."/>
            <person name="Wang H."/>
            <person name="Twardziok S.O."/>
            <person name="Deal K.R."/>
            <person name="Huo N."/>
            <person name="Zhu T."/>
            <person name="Wang L."/>
            <person name="Wang Y."/>
            <person name="McGuire P.E."/>
            <person name="Liu S."/>
            <person name="Long H."/>
            <person name="Ramasamy R.K."/>
            <person name="Rodriguez J.C."/>
            <person name="Van S.L."/>
            <person name="Yuan L."/>
            <person name="Wang Z."/>
            <person name="Xia Z."/>
            <person name="Xiao L."/>
            <person name="Anderson O.D."/>
            <person name="Ouyang S."/>
            <person name="Liang Y."/>
            <person name="Zimin A.V."/>
            <person name="Pertea G."/>
            <person name="Qi P."/>
            <person name="Bennetzen J.L."/>
            <person name="Dai X."/>
            <person name="Dawson M.W."/>
            <person name="Muller H.G."/>
            <person name="Kugler K."/>
            <person name="Rivarola-Duarte L."/>
            <person name="Spannagl M."/>
            <person name="Mayer K.F.X."/>
            <person name="Lu F.H."/>
            <person name="Bevan M.W."/>
            <person name="Leroy P."/>
            <person name="Li P."/>
            <person name="You F.M."/>
            <person name="Sun Q."/>
            <person name="Liu Z."/>
            <person name="Lyons E."/>
            <person name="Wicker T."/>
            <person name="Salzberg S.L."/>
            <person name="Devos K.M."/>
            <person name="Dvorak J."/>
        </authorList>
    </citation>
    <scope>NUCLEOTIDE SEQUENCE [LARGE SCALE GENOMIC DNA]</scope>
    <source>
        <strain evidence="5">cv. AL8/78</strain>
    </source>
</reference>
<accession>A0A453LLZ8</accession>
<dbReference type="Gene3D" id="3.30.710.10">
    <property type="entry name" value="Potassium Channel Kv1.1, Chain A"/>
    <property type="match status" value="1"/>
</dbReference>
<reference evidence="6" key="1">
    <citation type="journal article" date="2014" name="Science">
        <title>Ancient hybridizations among the ancestral genomes of bread wheat.</title>
        <authorList>
            <consortium name="International Wheat Genome Sequencing Consortium,"/>
            <person name="Marcussen T."/>
            <person name="Sandve S.R."/>
            <person name="Heier L."/>
            <person name="Spannagl M."/>
            <person name="Pfeifer M."/>
            <person name="Jakobsen K.S."/>
            <person name="Wulff B.B."/>
            <person name="Steuernagel B."/>
            <person name="Mayer K.F."/>
            <person name="Olsen O.A."/>
        </authorList>
    </citation>
    <scope>NUCLEOTIDE SEQUENCE [LARGE SCALE GENOMIC DNA]</scope>
    <source>
        <strain evidence="6">cv. AL8/78</strain>
    </source>
</reference>
<dbReference type="PROSITE" id="PS50097">
    <property type="entry name" value="BTB"/>
    <property type="match status" value="1"/>
</dbReference>
<reference evidence="6" key="2">
    <citation type="journal article" date="2017" name="Nat. Plants">
        <title>The Aegilops tauschii genome reveals multiple impacts of transposons.</title>
        <authorList>
            <person name="Zhao G."/>
            <person name="Zou C."/>
            <person name="Li K."/>
            <person name="Wang K."/>
            <person name="Li T."/>
            <person name="Gao L."/>
            <person name="Zhang X."/>
            <person name="Wang H."/>
            <person name="Yang Z."/>
            <person name="Liu X."/>
            <person name="Jiang W."/>
            <person name="Mao L."/>
            <person name="Kong X."/>
            <person name="Jiao Y."/>
            <person name="Jia J."/>
        </authorList>
    </citation>
    <scope>NUCLEOTIDE SEQUENCE [LARGE SCALE GENOMIC DNA]</scope>
    <source>
        <strain evidence="6">cv. AL8/78</strain>
    </source>
</reference>
<evidence type="ECO:0000256" key="3">
    <source>
        <dbReference type="ARBA" id="ARBA00022786"/>
    </source>
</evidence>